<evidence type="ECO:0000256" key="3">
    <source>
        <dbReference type="ARBA" id="ARBA00022676"/>
    </source>
</evidence>
<feature type="compositionally biased region" description="Polar residues" evidence="11">
    <location>
        <begin position="113"/>
        <end position="125"/>
    </location>
</feature>
<dbReference type="PANTHER" id="PTHR11987:SF53">
    <property type="entry name" value="ALPHA-2,8-SIALYLTRANSFERASE 8F-LIKE"/>
    <property type="match status" value="1"/>
</dbReference>
<dbReference type="GO" id="GO:0009311">
    <property type="term" value="P:oligosaccharide metabolic process"/>
    <property type="evidence" value="ECO:0007669"/>
    <property type="project" value="TreeGrafter"/>
</dbReference>
<protein>
    <submittedName>
        <fullName evidence="12">Uncharacterized protein</fullName>
    </submittedName>
</protein>
<dbReference type="Proteomes" id="UP001190700">
    <property type="component" value="Unassembled WGS sequence"/>
</dbReference>
<dbReference type="Gene3D" id="3.90.1480.20">
    <property type="entry name" value="Glycosyl transferase family 29"/>
    <property type="match status" value="1"/>
</dbReference>
<comment type="similarity">
    <text evidence="2">Belongs to the glycosyltransferase 29 family.</text>
</comment>
<gene>
    <name evidence="12" type="ORF">CYMTET_17734</name>
</gene>
<keyword evidence="6" id="KW-0735">Signal-anchor</keyword>
<evidence type="ECO:0000256" key="4">
    <source>
        <dbReference type="ARBA" id="ARBA00022679"/>
    </source>
</evidence>
<keyword evidence="9" id="KW-0472">Membrane</keyword>
<evidence type="ECO:0000256" key="11">
    <source>
        <dbReference type="SAM" id="MobiDB-lite"/>
    </source>
</evidence>
<dbReference type="GO" id="GO:0003828">
    <property type="term" value="F:alpha-N-acetylneuraminate alpha-2,8-sialyltransferase activity"/>
    <property type="evidence" value="ECO:0007669"/>
    <property type="project" value="TreeGrafter"/>
</dbReference>
<keyword evidence="8" id="KW-0333">Golgi apparatus</keyword>
<name>A0AAE0G9Z4_9CHLO</name>
<dbReference type="InterPro" id="IPR038578">
    <property type="entry name" value="GT29-like_sf"/>
</dbReference>
<feature type="region of interest" description="Disordered" evidence="11">
    <location>
        <begin position="111"/>
        <end position="134"/>
    </location>
</feature>
<dbReference type="GO" id="GO:0006491">
    <property type="term" value="P:N-glycan processing"/>
    <property type="evidence" value="ECO:0007669"/>
    <property type="project" value="TreeGrafter"/>
</dbReference>
<keyword evidence="10" id="KW-0325">Glycoprotein</keyword>
<evidence type="ECO:0000256" key="2">
    <source>
        <dbReference type="ARBA" id="ARBA00006003"/>
    </source>
</evidence>
<dbReference type="GO" id="GO:0000139">
    <property type="term" value="C:Golgi membrane"/>
    <property type="evidence" value="ECO:0007669"/>
    <property type="project" value="UniProtKB-SubCell"/>
</dbReference>
<sequence>MHIVYFCDGVPEATFSDELPRSGHQIVGGARSLSEDGRVSELLHSPAPAVTAQWINKAVNGASAKASTAPRSAESSEEASPVYRPKEGGRVSEYWRARAAQEVARRGAMRVMSQASRVTPASEQQDVQEDGGESMEGEIEEEGALDSANQTAWVPKPPSGPPSARWCGGAPPEMLPWSSESATAKLAALLKKKDVNSAKIGVEKAPSALKRCLGNIAACGAEALTTATSLPGVKNFRGQKAMRVGKLTGVRSCALVGNSGHMLQKPYGAYIDNHDLVVRFNTLSTGKYAQKVGEKTTVRLLNHARSLRVCKQPTSSLPEGTNPARLKELKTIVLWHPRDQARTRACLARHFRNELDVMAVSRTLSLQLRAMYRGMRTDVLKLGEKGLKPSMPLELTSGAHAIAMMSRVCRHISVYGMSTYKSLTSGGYQYGGRANLRYSGAKNRIWNILTRIIGLQKGKTGQSRRQWGKKKIGTRQGPVFLSNMRGYRVYEAEGLGKIIGTR</sequence>
<evidence type="ECO:0000256" key="1">
    <source>
        <dbReference type="ARBA" id="ARBA00004323"/>
    </source>
</evidence>
<evidence type="ECO:0000256" key="8">
    <source>
        <dbReference type="ARBA" id="ARBA00023034"/>
    </source>
</evidence>
<comment type="caution">
    <text evidence="12">The sequence shown here is derived from an EMBL/GenBank/DDBJ whole genome shotgun (WGS) entry which is preliminary data.</text>
</comment>
<accession>A0AAE0G9Z4</accession>
<evidence type="ECO:0000256" key="7">
    <source>
        <dbReference type="ARBA" id="ARBA00022989"/>
    </source>
</evidence>
<evidence type="ECO:0000256" key="9">
    <source>
        <dbReference type="ARBA" id="ARBA00023136"/>
    </source>
</evidence>
<evidence type="ECO:0000256" key="6">
    <source>
        <dbReference type="ARBA" id="ARBA00022968"/>
    </source>
</evidence>
<dbReference type="PANTHER" id="PTHR11987">
    <property type="entry name" value="ALPHA-2,8-SIALYLTRANSFERASE"/>
    <property type="match status" value="1"/>
</dbReference>
<keyword evidence="3" id="KW-0328">Glycosyltransferase</keyword>
<evidence type="ECO:0000256" key="10">
    <source>
        <dbReference type="ARBA" id="ARBA00023180"/>
    </source>
</evidence>
<evidence type="ECO:0000313" key="12">
    <source>
        <dbReference type="EMBL" id="KAK3274065.1"/>
    </source>
</evidence>
<comment type="subcellular location">
    <subcellularLocation>
        <location evidence="1">Golgi apparatus membrane</location>
        <topology evidence="1">Single-pass type II membrane protein</topology>
    </subcellularLocation>
</comment>
<dbReference type="EMBL" id="LGRX02007971">
    <property type="protein sequence ID" value="KAK3274065.1"/>
    <property type="molecule type" value="Genomic_DNA"/>
</dbReference>
<reference evidence="12 13" key="1">
    <citation type="journal article" date="2015" name="Genome Biol. Evol.">
        <title>Comparative Genomics of a Bacterivorous Green Alga Reveals Evolutionary Causalities and Consequences of Phago-Mixotrophic Mode of Nutrition.</title>
        <authorList>
            <person name="Burns J.A."/>
            <person name="Paasch A."/>
            <person name="Narechania A."/>
            <person name="Kim E."/>
        </authorList>
    </citation>
    <scope>NUCLEOTIDE SEQUENCE [LARGE SCALE GENOMIC DNA]</scope>
    <source>
        <strain evidence="12 13">PLY_AMNH</strain>
    </source>
</reference>
<dbReference type="InterPro" id="IPR001675">
    <property type="entry name" value="Glyco_trans_29"/>
</dbReference>
<keyword evidence="4" id="KW-0808">Transferase</keyword>
<organism evidence="12 13">
    <name type="scientific">Cymbomonas tetramitiformis</name>
    <dbReference type="NCBI Taxonomy" id="36881"/>
    <lineage>
        <taxon>Eukaryota</taxon>
        <taxon>Viridiplantae</taxon>
        <taxon>Chlorophyta</taxon>
        <taxon>Pyramimonadophyceae</taxon>
        <taxon>Pyramimonadales</taxon>
        <taxon>Pyramimonadaceae</taxon>
        <taxon>Cymbomonas</taxon>
    </lineage>
</organism>
<keyword evidence="5" id="KW-0812">Transmembrane</keyword>
<evidence type="ECO:0000313" key="13">
    <source>
        <dbReference type="Proteomes" id="UP001190700"/>
    </source>
</evidence>
<proteinExistence type="inferred from homology"/>
<dbReference type="InterPro" id="IPR050943">
    <property type="entry name" value="Glycosyltr_29_Sialyltrsf"/>
</dbReference>
<keyword evidence="7" id="KW-1133">Transmembrane helix</keyword>
<keyword evidence="13" id="KW-1185">Reference proteome</keyword>
<dbReference type="AlphaFoldDB" id="A0AAE0G9Z4"/>
<evidence type="ECO:0000256" key="5">
    <source>
        <dbReference type="ARBA" id="ARBA00022692"/>
    </source>
</evidence>
<dbReference type="Pfam" id="PF00777">
    <property type="entry name" value="Glyco_transf_29"/>
    <property type="match status" value="1"/>
</dbReference>
<feature type="region of interest" description="Disordered" evidence="11">
    <location>
        <begin position="66"/>
        <end position="88"/>
    </location>
</feature>